<dbReference type="PANTHER" id="PTHR46558">
    <property type="entry name" value="TRACRIPTIONAL REGULATORY PROTEIN-RELATED-RELATED"/>
    <property type="match status" value="1"/>
</dbReference>
<reference evidence="3" key="1">
    <citation type="submission" date="2020-08" db="EMBL/GenBank/DDBJ databases">
        <title>Genome public.</title>
        <authorList>
            <person name="Liu C."/>
            <person name="Sun Q."/>
        </authorList>
    </citation>
    <scope>NUCLEOTIDE SEQUENCE</scope>
    <source>
        <strain evidence="3">NSJ-63</strain>
    </source>
</reference>
<dbReference type="SUPFAM" id="SSF47413">
    <property type="entry name" value="lambda repressor-like DNA-binding domains"/>
    <property type="match status" value="1"/>
</dbReference>
<dbReference type="InterPro" id="IPR001387">
    <property type="entry name" value="Cro/C1-type_HTH"/>
</dbReference>
<dbReference type="EMBL" id="JACRSS010000001">
    <property type="protein sequence ID" value="MBC8537423.1"/>
    <property type="molecule type" value="Genomic_DNA"/>
</dbReference>
<evidence type="ECO:0000313" key="3">
    <source>
        <dbReference type="EMBL" id="MBC8537423.1"/>
    </source>
</evidence>
<accession>A0A926HVK8</accession>
<evidence type="ECO:0000313" key="4">
    <source>
        <dbReference type="Proteomes" id="UP000617951"/>
    </source>
</evidence>
<dbReference type="Proteomes" id="UP000617951">
    <property type="component" value="Unassembled WGS sequence"/>
</dbReference>
<sequence>MGNKIKECRKKRGVSQEELAKQIGVKRAVISKYETGKISPRLDMVQKIARALGVSIDELLGDTLYIDTLENMADLLISGKATQENLAKKMKEYYPNTPADELLRIEIEAEKERHAQAVVSLRRLPEDQRKAVYTIIEAMSRKE</sequence>
<dbReference type="CDD" id="cd00093">
    <property type="entry name" value="HTH_XRE"/>
    <property type="match status" value="1"/>
</dbReference>
<dbReference type="PROSITE" id="PS50943">
    <property type="entry name" value="HTH_CROC1"/>
    <property type="match status" value="1"/>
</dbReference>
<evidence type="ECO:0000259" key="2">
    <source>
        <dbReference type="PROSITE" id="PS50943"/>
    </source>
</evidence>
<proteinExistence type="predicted"/>
<gene>
    <name evidence="3" type="ORF">H8693_00560</name>
</gene>
<feature type="domain" description="HTH cro/C1-type" evidence="2">
    <location>
        <begin position="5"/>
        <end position="59"/>
    </location>
</feature>
<keyword evidence="1" id="KW-0238">DNA-binding</keyword>
<dbReference type="AlphaFoldDB" id="A0A926HVK8"/>
<organism evidence="3 4">
    <name type="scientific">Guopingia tenuis</name>
    <dbReference type="NCBI Taxonomy" id="2763656"/>
    <lineage>
        <taxon>Bacteria</taxon>
        <taxon>Bacillati</taxon>
        <taxon>Bacillota</taxon>
        <taxon>Clostridia</taxon>
        <taxon>Christensenellales</taxon>
        <taxon>Christensenellaceae</taxon>
        <taxon>Guopingia</taxon>
    </lineage>
</organism>
<dbReference type="PANTHER" id="PTHR46558:SF11">
    <property type="entry name" value="HTH-TYPE TRANSCRIPTIONAL REGULATOR XRE"/>
    <property type="match status" value="1"/>
</dbReference>
<dbReference type="Gene3D" id="1.10.260.40">
    <property type="entry name" value="lambda repressor-like DNA-binding domains"/>
    <property type="match status" value="1"/>
</dbReference>
<dbReference type="GO" id="GO:0003677">
    <property type="term" value="F:DNA binding"/>
    <property type="evidence" value="ECO:0007669"/>
    <property type="project" value="UniProtKB-KW"/>
</dbReference>
<dbReference type="SMART" id="SM00530">
    <property type="entry name" value="HTH_XRE"/>
    <property type="match status" value="1"/>
</dbReference>
<name>A0A926HVK8_9FIRM</name>
<protein>
    <submittedName>
        <fullName evidence="3">Helix-turn-helix transcriptional regulator</fullName>
    </submittedName>
</protein>
<dbReference type="RefSeq" id="WP_249279339.1">
    <property type="nucleotide sequence ID" value="NZ_JACRSS010000001.1"/>
</dbReference>
<keyword evidence="4" id="KW-1185">Reference proteome</keyword>
<dbReference type="InterPro" id="IPR010982">
    <property type="entry name" value="Lambda_DNA-bd_dom_sf"/>
</dbReference>
<evidence type="ECO:0000256" key="1">
    <source>
        <dbReference type="ARBA" id="ARBA00023125"/>
    </source>
</evidence>
<comment type="caution">
    <text evidence="3">The sequence shown here is derived from an EMBL/GenBank/DDBJ whole genome shotgun (WGS) entry which is preliminary data.</text>
</comment>
<dbReference type="Pfam" id="PF01381">
    <property type="entry name" value="HTH_3"/>
    <property type="match status" value="1"/>
</dbReference>